<gene>
    <name evidence="14" type="ORF">chiPu_0029543</name>
</gene>
<evidence type="ECO:0000256" key="6">
    <source>
        <dbReference type="ARBA" id="ARBA00022989"/>
    </source>
</evidence>
<evidence type="ECO:0000313" key="14">
    <source>
        <dbReference type="EMBL" id="GCC45217.1"/>
    </source>
</evidence>
<evidence type="ECO:0000256" key="4">
    <source>
        <dbReference type="ARBA" id="ARBA00022692"/>
    </source>
</evidence>
<evidence type="ECO:0000256" key="10">
    <source>
        <dbReference type="ARBA" id="ARBA00038867"/>
    </source>
</evidence>
<dbReference type="InterPro" id="IPR049941">
    <property type="entry name" value="LPLAT_7/PORCN-like"/>
</dbReference>
<name>A0A401TRD2_CHIPU</name>
<evidence type="ECO:0000256" key="11">
    <source>
        <dbReference type="ARBA" id="ARBA00040371"/>
    </source>
</evidence>
<keyword evidence="15" id="KW-1185">Reference proteome</keyword>
<sequence>MPTGAQMIVAMKAISLGFDLDRGTVSVMPSPVAFMGYIYFVGTVIFGPWISFGSYQQAVEGRPMTRSWFLKVLSSLLKCLLCLVVSTCVAPYLFPYFIPVQGERTLS</sequence>
<evidence type="ECO:0000256" key="13">
    <source>
        <dbReference type="SAM" id="Phobius"/>
    </source>
</evidence>
<dbReference type="GO" id="GO:0005789">
    <property type="term" value="C:endoplasmic reticulum membrane"/>
    <property type="evidence" value="ECO:0007669"/>
    <property type="project" value="UniProtKB-SubCell"/>
</dbReference>
<comment type="caution">
    <text evidence="14">The sequence shown here is derived from an EMBL/GenBank/DDBJ whole genome shotgun (WGS) entry which is preliminary data.</text>
</comment>
<feature type="transmembrane region" description="Helical" evidence="13">
    <location>
        <begin position="76"/>
        <end position="98"/>
    </location>
</feature>
<organism evidence="14 15">
    <name type="scientific">Chiloscyllium punctatum</name>
    <name type="common">Brownbanded bambooshark</name>
    <name type="synonym">Hemiscyllium punctatum</name>
    <dbReference type="NCBI Taxonomy" id="137246"/>
    <lineage>
        <taxon>Eukaryota</taxon>
        <taxon>Metazoa</taxon>
        <taxon>Chordata</taxon>
        <taxon>Craniata</taxon>
        <taxon>Vertebrata</taxon>
        <taxon>Chondrichthyes</taxon>
        <taxon>Elasmobranchii</taxon>
        <taxon>Galeomorphii</taxon>
        <taxon>Galeoidea</taxon>
        <taxon>Orectolobiformes</taxon>
        <taxon>Hemiscylliidae</taxon>
        <taxon>Chiloscyllium</taxon>
    </lineage>
</organism>
<dbReference type="GO" id="GO:0017147">
    <property type="term" value="F:Wnt-protein binding"/>
    <property type="evidence" value="ECO:0007669"/>
    <property type="project" value="TreeGrafter"/>
</dbReference>
<evidence type="ECO:0000256" key="5">
    <source>
        <dbReference type="ARBA" id="ARBA00022824"/>
    </source>
</evidence>
<dbReference type="Pfam" id="PF03062">
    <property type="entry name" value="MBOAT"/>
    <property type="match status" value="1"/>
</dbReference>
<evidence type="ECO:0000256" key="3">
    <source>
        <dbReference type="ARBA" id="ARBA00022687"/>
    </source>
</evidence>
<keyword evidence="3" id="KW-0879">Wnt signaling pathway</keyword>
<dbReference type="Proteomes" id="UP000287033">
    <property type="component" value="Unassembled WGS sequence"/>
</dbReference>
<protein>
    <recommendedName>
        <fullName evidence="11">Protein-serine O-palmitoleoyltransferase porcupine</fullName>
        <ecNumber evidence="10">2.3.1.250</ecNumber>
    </recommendedName>
</protein>
<accession>A0A401TRD2</accession>
<dbReference type="EMBL" id="BEZZ01159429">
    <property type="protein sequence ID" value="GCC45217.1"/>
    <property type="molecule type" value="Genomic_DNA"/>
</dbReference>
<dbReference type="OMA" id="AIDSAPM"/>
<keyword evidence="5" id="KW-0256">Endoplasmic reticulum</keyword>
<dbReference type="GO" id="GO:0030258">
    <property type="term" value="P:lipid modification"/>
    <property type="evidence" value="ECO:0007669"/>
    <property type="project" value="TreeGrafter"/>
</dbReference>
<dbReference type="InterPro" id="IPR004299">
    <property type="entry name" value="MBOAT_fam"/>
</dbReference>
<comment type="catalytic activity">
    <reaction evidence="12">
        <text>[Wnt protein]-L-serine + (9Z)-hexadecenoyl-CoA = [Wnt protein]-O-(9Z)-hexadecenoyl-L-serine + CoA</text>
        <dbReference type="Rhea" id="RHEA:45336"/>
        <dbReference type="Rhea" id="RHEA-COMP:11170"/>
        <dbReference type="Rhea" id="RHEA-COMP:11171"/>
        <dbReference type="ChEBI" id="CHEBI:29999"/>
        <dbReference type="ChEBI" id="CHEBI:57287"/>
        <dbReference type="ChEBI" id="CHEBI:61540"/>
        <dbReference type="ChEBI" id="CHEBI:85189"/>
        <dbReference type="EC" id="2.3.1.250"/>
    </reaction>
</comment>
<dbReference type="STRING" id="137246.A0A401TRD2"/>
<evidence type="ECO:0000256" key="7">
    <source>
        <dbReference type="ARBA" id="ARBA00023136"/>
    </source>
</evidence>
<reference evidence="14 15" key="1">
    <citation type="journal article" date="2018" name="Nat. Ecol. Evol.">
        <title>Shark genomes provide insights into elasmobranch evolution and the origin of vertebrates.</title>
        <authorList>
            <person name="Hara Y"/>
            <person name="Yamaguchi K"/>
            <person name="Onimaru K"/>
            <person name="Kadota M"/>
            <person name="Koyanagi M"/>
            <person name="Keeley SD"/>
            <person name="Tatsumi K"/>
            <person name="Tanaka K"/>
            <person name="Motone F"/>
            <person name="Kageyama Y"/>
            <person name="Nozu R"/>
            <person name="Adachi N"/>
            <person name="Nishimura O"/>
            <person name="Nakagawa R"/>
            <person name="Tanegashima C"/>
            <person name="Kiyatake I"/>
            <person name="Matsumoto R"/>
            <person name="Murakumo K"/>
            <person name="Nishida K"/>
            <person name="Terakita A"/>
            <person name="Kuratani S"/>
            <person name="Sato K"/>
            <person name="Hyodo S Kuraku.S."/>
        </authorList>
    </citation>
    <scope>NUCLEOTIDE SEQUENCE [LARGE SCALE GENOMIC DNA]</scope>
</reference>
<proteinExistence type="inferred from homology"/>
<dbReference type="PANTHER" id="PTHR13906">
    <property type="entry name" value="PORCUPINE"/>
    <property type="match status" value="1"/>
</dbReference>
<dbReference type="AlphaFoldDB" id="A0A401TRD2"/>
<comment type="subcellular location">
    <subcellularLocation>
        <location evidence="1">Endoplasmic reticulum membrane</location>
        <topology evidence="1">Multi-pass membrane protein</topology>
    </subcellularLocation>
</comment>
<dbReference type="GO" id="GO:1990698">
    <property type="term" value="F:palmitoleoyltransferase activity"/>
    <property type="evidence" value="ECO:0007669"/>
    <property type="project" value="UniProtKB-EC"/>
</dbReference>
<evidence type="ECO:0000256" key="12">
    <source>
        <dbReference type="ARBA" id="ARBA00047978"/>
    </source>
</evidence>
<dbReference type="OrthoDB" id="5968863at2759"/>
<evidence type="ECO:0000313" key="15">
    <source>
        <dbReference type="Proteomes" id="UP000287033"/>
    </source>
</evidence>
<dbReference type="GO" id="GO:0016055">
    <property type="term" value="P:Wnt signaling pathway"/>
    <property type="evidence" value="ECO:0007669"/>
    <property type="project" value="UniProtKB-KW"/>
</dbReference>
<dbReference type="PANTHER" id="PTHR13906:SF12">
    <property type="entry name" value="PROTEIN-SERINE O-PALMITOLEOYLTRANSFERASE PORCUPINE"/>
    <property type="match status" value="1"/>
</dbReference>
<keyword evidence="4 13" id="KW-0812">Transmembrane</keyword>
<evidence type="ECO:0000256" key="2">
    <source>
        <dbReference type="ARBA" id="ARBA00022679"/>
    </source>
</evidence>
<keyword evidence="2" id="KW-0808">Transferase</keyword>
<feature type="non-terminal residue" evidence="14">
    <location>
        <position position="107"/>
    </location>
</feature>
<evidence type="ECO:0000256" key="8">
    <source>
        <dbReference type="ARBA" id="ARBA00023315"/>
    </source>
</evidence>
<keyword evidence="6 13" id="KW-1133">Transmembrane helix</keyword>
<keyword evidence="7 13" id="KW-0472">Membrane</keyword>
<dbReference type="EC" id="2.3.1.250" evidence="10"/>
<keyword evidence="8" id="KW-0012">Acyltransferase</keyword>
<evidence type="ECO:0000256" key="1">
    <source>
        <dbReference type="ARBA" id="ARBA00004477"/>
    </source>
</evidence>
<comment type="similarity">
    <text evidence="9">Belongs to the membrane-bound acyltransferase family. Porcupine subfamily.</text>
</comment>
<evidence type="ECO:0000256" key="9">
    <source>
        <dbReference type="ARBA" id="ARBA00038269"/>
    </source>
</evidence>
<feature type="transmembrane region" description="Helical" evidence="13">
    <location>
        <begin position="34"/>
        <end position="55"/>
    </location>
</feature>
<dbReference type="GO" id="GO:0061355">
    <property type="term" value="P:Wnt protein secretion"/>
    <property type="evidence" value="ECO:0007669"/>
    <property type="project" value="TreeGrafter"/>
</dbReference>